<protein>
    <recommendedName>
        <fullName evidence="7">Lipid droplet-regulating VLDL assembly factor AUP1</fullName>
    </recommendedName>
    <alternativeName>
        <fullName evidence="8">Ancient ubiquitous protein 1</fullName>
    </alternativeName>
</protein>
<dbReference type="Pfam" id="PF02845">
    <property type="entry name" value="CUE"/>
    <property type="match status" value="1"/>
</dbReference>
<feature type="compositionally biased region" description="Basic and acidic residues" evidence="10">
    <location>
        <begin position="358"/>
        <end position="369"/>
    </location>
</feature>
<proteinExistence type="inferred from homology"/>
<feature type="compositionally biased region" description="Low complexity" evidence="10">
    <location>
        <begin position="100"/>
        <end position="115"/>
    </location>
</feature>
<feature type="compositionally biased region" description="Gly residues" evidence="10">
    <location>
        <begin position="165"/>
        <end position="184"/>
    </location>
</feature>
<evidence type="ECO:0000313" key="13">
    <source>
        <dbReference type="Proteomes" id="UP000002279"/>
    </source>
</evidence>
<accession>A0A6I8MZC8</accession>
<evidence type="ECO:0000256" key="4">
    <source>
        <dbReference type="ARBA" id="ARBA00022824"/>
    </source>
</evidence>
<dbReference type="InterPro" id="IPR003892">
    <property type="entry name" value="CUE"/>
</dbReference>
<evidence type="ECO:0000256" key="8">
    <source>
        <dbReference type="ARBA" id="ARBA00035713"/>
    </source>
</evidence>
<dbReference type="FunFam" id="1.10.8.10:FF:000049">
    <property type="entry name" value="ancient ubiquitous protein 1 isoform X2"/>
    <property type="match status" value="1"/>
</dbReference>
<feature type="compositionally biased region" description="Low complexity" evidence="10">
    <location>
        <begin position="203"/>
        <end position="222"/>
    </location>
</feature>
<dbReference type="InterPro" id="IPR048056">
    <property type="entry name" value="AUP1_CUE"/>
</dbReference>
<name>A0A6I8MZC8_ORNAN</name>
<organism evidence="12 13">
    <name type="scientific">Ornithorhynchus anatinus</name>
    <name type="common">Duckbill platypus</name>
    <dbReference type="NCBI Taxonomy" id="9258"/>
    <lineage>
        <taxon>Eukaryota</taxon>
        <taxon>Metazoa</taxon>
        <taxon>Chordata</taxon>
        <taxon>Craniata</taxon>
        <taxon>Vertebrata</taxon>
        <taxon>Euteleostomi</taxon>
        <taxon>Mammalia</taxon>
        <taxon>Monotremata</taxon>
        <taxon>Ornithorhynchidae</taxon>
        <taxon>Ornithorhynchus</taxon>
    </lineage>
</organism>
<comment type="function">
    <text evidence="9">Plays a role in the translocation of terminally misfolded proteins from the endoplasmic reticulum lumen to the cytoplasm and their degradation by the proteasome. Plays a role in lipid droplet formation. Induces lipid droplet clustering. Recruits ubiquitin-conjugating enzyme UBE2G2 to lipid droplets which facilitates its interaction with ubiquitin ligases AMFR/gp78 and RNF139/TRC8, leading to sterol-induced ubiquitination of HMGCR and its subsequent proteasomal degradation. Also required for the degradation of INSIG1, SREBF1 and SREBF2. Plays a role in regulating assembly and secretion of very low density lipoprotein particles and stability of apolipoprotein APOB.</text>
</comment>
<dbReference type="CDD" id="cd14420">
    <property type="entry name" value="CUE_AUP1"/>
    <property type="match status" value="1"/>
</dbReference>
<keyword evidence="4" id="KW-0256">Endoplasmic reticulum</keyword>
<dbReference type="Proteomes" id="UP000002279">
    <property type="component" value="Chromosome 4"/>
</dbReference>
<dbReference type="GO" id="GO:0036503">
    <property type="term" value="P:ERAD pathway"/>
    <property type="evidence" value="ECO:0007669"/>
    <property type="project" value="InterPro"/>
</dbReference>
<comment type="subcellular location">
    <subcellularLocation>
        <location evidence="1">Endoplasmic reticulum membrane</location>
        <topology evidence="1">Peripheral membrane protein</topology>
    </subcellularLocation>
    <subcellularLocation>
        <location evidence="2">Lipid droplet</location>
    </subcellularLocation>
</comment>
<evidence type="ECO:0000256" key="1">
    <source>
        <dbReference type="ARBA" id="ARBA00004406"/>
    </source>
</evidence>
<dbReference type="Gene3D" id="1.10.8.10">
    <property type="entry name" value="DNA helicase RuvA subunit, C-terminal domain"/>
    <property type="match status" value="1"/>
</dbReference>
<evidence type="ECO:0000256" key="7">
    <source>
        <dbReference type="ARBA" id="ARBA00035685"/>
    </source>
</evidence>
<dbReference type="GeneTree" id="ENSGT00390000016110"/>
<evidence type="ECO:0000256" key="3">
    <source>
        <dbReference type="ARBA" id="ARBA00022677"/>
    </source>
</evidence>
<keyword evidence="13" id="KW-1185">Reference proteome</keyword>
<gene>
    <name evidence="12" type="primary">AUP1</name>
</gene>
<evidence type="ECO:0000256" key="10">
    <source>
        <dbReference type="SAM" id="MobiDB-lite"/>
    </source>
</evidence>
<evidence type="ECO:0000259" key="11">
    <source>
        <dbReference type="PROSITE" id="PS51140"/>
    </source>
</evidence>
<feature type="compositionally biased region" description="Pro residues" evidence="10">
    <location>
        <begin position="231"/>
        <end position="253"/>
    </location>
</feature>
<dbReference type="GO" id="GO:0005789">
    <property type="term" value="C:endoplasmic reticulum membrane"/>
    <property type="evidence" value="ECO:0007669"/>
    <property type="project" value="UniProtKB-SubCell"/>
</dbReference>
<dbReference type="GO" id="GO:0043130">
    <property type="term" value="F:ubiquitin binding"/>
    <property type="evidence" value="ECO:0007669"/>
    <property type="project" value="InterPro"/>
</dbReference>
<dbReference type="PROSITE" id="PS51140">
    <property type="entry name" value="CUE"/>
    <property type="match status" value="1"/>
</dbReference>
<dbReference type="Ensembl" id="ENSOANT00000063980.1">
    <property type="protein sequence ID" value="ENSOANP00000034041.1"/>
    <property type="gene ID" value="ENSOANG00000043231.1"/>
</dbReference>
<keyword evidence="5" id="KW-0472">Membrane</keyword>
<dbReference type="SMART" id="SM00546">
    <property type="entry name" value="CUE"/>
    <property type="match status" value="1"/>
</dbReference>
<dbReference type="Bgee" id="ENSOANG00000043231">
    <property type="expression patterns" value="Expressed in liver and 7 other cell types or tissues"/>
</dbReference>
<reference evidence="12 13" key="1">
    <citation type="journal article" date="2008" name="Nature">
        <title>Genome analysis of the platypus reveals unique signatures of evolution.</title>
        <authorList>
            <person name="Warren W.C."/>
            <person name="Hillier L.W."/>
            <person name="Marshall Graves J.A."/>
            <person name="Birney E."/>
            <person name="Ponting C.P."/>
            <person name="Grutzner F."/>
            <person name="Belov K."/>
            <person name="Miller W."/>
            <person name="Clarke L."/>
            <person name="Chinwalla A.T."/>
            <person name="Yang S.P."/>
            <person name="Heger A."/>
            <person name="Locke D.P."/>
            <person name="Miethke P."/>
            <person name="Waters P.D."/>
            <person name="Veyrunes F."/>
            <person name="Fulton L."/>
            <person name="Fulton B."/>
            <person name="Graves T."/>
            <person name="Wallis J."/>
            <person name="Puente X.S."/>
            <person name="Lopez-Otin C."/>
            <person name="Ordonez G.R."/>
            <person name="Eichler E.E."/>
            <person name="Chen L."/>
            <person name="Cheng Z."/>
            <person name="Deakin J.E."/>
            <person name="Alsop A."/>
            <person name="Thompson K."/>
            <person name="Kirby P."/>
            <person name="Papenfuss A.T."/>
            <person name="Wakefield M.J."/>
            <person name="Olender T."/>
            <person name="Lancet D."/>
            <person name="Huttley G.A."/>
            <person name="Smit A.F."/>
            <person name="Pask A."/>
            <person name="Temple-Smith P."/>
            <person name="Batzer M.A."/>
            <person name="Walker J.A."/>
            <person name="Konkel M.K."/>
            <person name="Harris R.S."/>
            <person name="Whittington C.M."/>
            <person name="Wong E.S."/>
            <person name="Gemmell N.J."/>
            <person name="Buschiazzo E."/>
            <person name="Vargas Jentzsch I.M."/>
            <person name="Merkel A."/>
            <person name="Schmitz J."/>
            <person name="Zemann A."/>
            <person name="Churakov G."/>
            <person name="Kriegs J.O."/>
            <person name="Brosius J."/>
            <person name="Murchison E.P."/>
            <person name="Sachidanandam R."/>
            <person name="Smith C."/>
            <person name="Hannon G.J."/>
            <person name="Tsend-Ayush E."/>
            <person name="McMillan D."/>
            <person name="Attenborough R."/>
            <person name="Rens W."/>
            <person name="Ferguson-Smith M."/>
            <person name="Lefevre C.M."/>
            <person name="Sharp J.A."/>
            <person name="Nicholas K.R."/>
            <person name="Ray D.A."/>
            <person name="Kube M."/>
            <person name="Reinhardt R."/>
            <person name="Pringle T.H."/>
            <person name="Taylor J."/>
            <person name="Jones R.C."/>
            <person name="Nixon B."/>
            <person name="Dacheux J.L."/>
            <person name="Niwa H."/>
            <person name="Sekita Y."/>
            <person name="Huang X."/>
            <person name="Stark A."/>
            <person name="Kheradpour P."/>
            <person name="Kellis M."/>
            <person name="Flicek P."/>
            <person name="Chen Y."/>
            <person name="Webber C."/>
            <person name="Hardison R."/>
            <person name="Nelson J."/>
            <person name="Hallsworth-Pepin K."/>
            <person name="Delehaunty K."/>
            <person name="Markovic C."/>
            <person name="Minx P."/>
            <person name="Feng Y."/>
            <person name="Kremitzki C."/>
            <person name="Mitreva M."/>
            <person name="Glasscock J."/>
            <person name="Wylie T."/>
            <person name="Wohldmann P."/>
            <person name="Thiru P."/>
            <person name="Nhan M.N."/>
            <person name="Pohl C.S."/>
            <person name="Smith S.M."/>
            <person name="Hou S."/>
            <person name="Nefedov M."/>
            <person name="de Jong P.J."/>
            <person name="Renfree M.B."/>
            <person name="Mardis E.R."/>
            <person name="Wilson R.K."/>
        </authorList>
    </citation>
    <scope>NUCLEOTIDE SEQUENCE [LARGE SCALE GENOMIC DNA]</scope>
    <source>
        <strain evidence="12 13">Glennie</strain>
    </source>
</reference>
<feature type="region of interest" description="Disordered" evidence="10">
    <location>
        <begin position="159"/>
        <end position="265"/>
    </location>
</feature>
<feature type="domain" description="CUE" evidence="11">
    <location>
        <begin position="258"/>
        <end position="300"/>
    </location>
</feature>
<feature type="region of interest" description="Disordered" evidence="10">
    <location>
        <begin position="70"/>
        <end position="134"/>
    </location>
</feature>
<reference evidence="12" key="3">
    <citation type="submission" date="2025-09" db="UniProtKB">
        <authorList>
            <consortium name="Ensembl"/>
        </authorList>
    </citation>
    <scope>IDENTIFICATION</scope>
    <source>
        <strain evidence="12">Glennie</strain>
    </source>
</reference>
<feature type="region of interest" description="Disordered" evidence="10">
    <location>
        <begin position="294"/>
        <end position="369"/>
    </location>
</feature>
<dbReference type="GO" id="GO:0005811">
    <property type="term" value="C:lipid droplet"/>
    <property type="evidence" value="ECO:0007669"/>
    <property type="project" value="UniProtKB-SubCell"/>
</dbReference>
<evidence type="ECO:0000256" key="5">
    <source>
        <dbReference type="ARBA" id="ARBA00023136"/>
    </source>
</evidence>
<evidence type="ECO:0000256" key="9">
    <source>
        <dbReference type="ARBA" id="ARBA00057357"/>
    </source>
</evidence>
<comment type="similarity">
    <text evidence="6">Belongs to the AUP1 family.</text>
</comment>
<evidence type="ECO:0000313" key="12">
    <source>
        <dbReference type="Ensembl" id="ENSOANP00000034041.1"/>
    </source>
</evidence>
<evidence type="ECO:0000256" key="6">
    <source>
        <dbReference type="ARBA" id="ARBA00035634"/>
    </source>
</evidence>
<dbReference type="AlphaFoldDB" id="A0A6I8MZC8"/>
<reference evidence="12" key="2">
    <citation type="submission" date="2025-08" db="UniProtKB">
        <authorList>
            <consortium name="Ensembl"/>
        </authorList>
    </citation>
    <scope>IDENTIFICATION</scope>
    <source>
        <strain evidence="12">Glennie</strain>
    </source>
</reference>
<feature type="compositionally biased region" description="Low complexity" evidence="10">
    <location>
        <begin position="316"/>
        <end position="331"/>
    </location>
</feature>
<feature type="compositionally biased region" description="Low complexity" evidence="10">
    <location>
        <begin position="75"/>
        <end position="84"/>
    </location>
</feature>
<sequence>MCGVLGLVVRERDPQLRDRGARVYVSNHVTPFDHNMVNLPDPLQHPPPVRARGLRVLVAGLVELDGQGTWRRRCGGSAPRGGTAPPAPPLPRGGGHQRSRGAAAASAPGRFPFRRWCQSADPPGPPAPGVRERGGRLLGLGAALGALHPFHRLPSEVAAARPPGARGGQRGAGGPRAAAGGRGAGPRRDSPHAGGQSRTPQTAAPRGPSGPRRCGPPARAPSRPLPRRPAPRLSPPPSPAAPPSPPAPLPAGPGPDGRLATLSQRVKEVLPHVPLGVIRRDLARTGCVDATITNLLERPASADRRHPPPPPPPAPEAGSPVGPAPRAGRGPATPPSAGPDRLSSGRPSTLTFAKSPRARHESLRERKEALYEQARRRFLEKHARRPEDGP</sequence>
<evidence type="ECO:0000256" key="2">
    <source>
        <dbReference type="ARBA" id="ARBA00004502"/>
    </source>
</evidence>
<keyword evidence="3" id="KW-0551">Lipid droplet</keyword>